<proteinExistence type="predicted"/>
<gene>
    <name evidence="1" type="ORF">V5799_007491</name>
</gene>
<dbReference type="EMBL" id="JARKHS020002964">
    <property type="protein sequence ID" value="KAK8786143.1"/>
    <property type="molecule type" value="Genomic_DNA"/>
</dbReference>
<sequence>MFGFPPVYYEKLEEQYINFALPGALLARQIFRVVHNGTAWRKRTVEKVQGARKCYSERSSKFHNALDDEQFKEVFSTWQMFLFCCLSRTGRTLFRFRVEPVERALVLESLAMRDLHLGTPGRTAIATLCTCYVHRRGDNCKFLRRERI</sequence>
<evidence type="ECO:0000313" key="1">
    <source>
        <dbReference type="EMBL" id="KAK8786143.1"/>
    </source>
</evidence>
<protein>
    <submittedName>
        <fullName evidence="1">Uncharacterized protein</fullName>
    </submittedName>
</protein>
<dbReference type="AlphaFoldDB" id="A0AAQ4FH83"/>
<evidence type="ECO:0000313" key="2">
    <source>
        <dbReference type="Proteomes" id="UP001321473"/>
    </source>
</evidence>
<organism evidence="1 2">
    <name type="scientific">Amblyomma americanum</name>
    <name type="common">Lone star tick</name>
    <dbReference type="NCBI Taxonomy" id="6943"/>
    <lineage>
        <taxon>Eukaryota</taxon>
        <taxon>Metazoa</taxon>
        <taxon>Ecdysozoa</taxon>
        <taxon>Arthropoda</taxon>
        <taxon>Chelicerata</taxon>
        <taxon>Arachnida</taxon>
        <taxon>Acari</taxon>
        <taxon>Parasitiformes</taxon>
        <taxon>Ixodida</taxon>
        <taxon>Ixodoidea</taxon>
        <taxon>Ixodidae</taxon>
        <taxon>Amblyomminae</taxon>
        <taxon>Amblyomma</taxon>
    </lineage>
</organism>
<accession>A0AAQ4FH83</accession>
<keyword evidence="2" id="KW-1185">Reference proteome</keyword>
<dbReference type="Proteomes" id="UP001321473">
    <property type="component" value="Unassembled WGS sequence"/>
</dbReference>
<name>A0AAQ4FH83_AMBAM</name>
<reference evidence="1 2" key="1">
    <citation type="journal article" date="2023" name="Arcadia Sci">
        <title>De novo assembly of a long-read Amblyomma americanum tick genome.</title>
        <authorList>
            <person name="Chou S."/>
            <person name="Poskanzer K.E."/>
            <person name="Rollins M."/>
            <person name="Thuy-Boun P.S."/>
        </authorList>
    </citation>
    <scope>NUCLEOTIDE SEQUENCE [LARGE SCALE GENOMIC DNA]</scope>
    <source>
        <strain evidence="1">F_SG_1</strain>
        <tissue evidence="1">Salivary glands</tissue>
    </source>
</reference>
<comment type="caution">
    <text evidence="1">The sequence shown here is derived from an EMBL/GenBank/DDBJ whole genome shotgun (WGS) entry which is preliminary data.</text>
</comment>